<dbReference type="InterPro" id="IPR043519">
    <property type="entry name" value="NT_sf"/>
</dbReference>
<name>A0A1N6ZZP0_9FIRM</name>
<sequence length="259" mass="30291">MKLRDYHRFTKELSQNLKSEADVIGLLALGSMAEKDHDPDLWSDHDFSIIVKAGNQDKYIDKLFWLPEEYEAVFTYKEAANSRKIILKNMHLIEYAVFTLEDLKKLKINSYRLLIDKNGISDYIEEIKNETSRTSKLLTENKVLLGNLLTDLFIGIGRYKRGEKISAHYFIKEKGLKQLLLLIEKNIDNNEIDNLDNLDPFRRFEYNYPDLALMINQIIDAEIISAAENILEFLQAQLREVLDLSEQKTIKILNNYIKK</sequence>
<dbReference type="EMBL" id="FTNC01000020">
    <property type="protein sequence ID" value="SIR32248.1"/>
    <property type="molecule type" value="Genomic_DNA"/>
</dbReference>
<reference evidence="2" key="1">
    <citation type="submission" date="2017-01" db="EMBL/GenBank/DDBJ databases">
        <authorList>
            <person name="Varghese N."/>
            <person name="Submissions S."/>
        </authorList>
    </citation>
    <scope>NUCLEOTIDE SEQUENCE [LARGE SCALE GENOMIC DNA]</scope>
    <source>
        <strain evidence="2">ATCC 700103</strain>
    </source>
</reference>
<keyword evidence="2" id="KW-1185">Reference proteome</keyword>
<evidence type="ECO:0000313" key="1">
    <source>
        <dbReference type="EMBL" id="SIR32248.1"/>
    </source>
</evidence>
<dbReference type="STRING" id="56779.SAMN05421834_12036"/>
<evidence type="ECO:0000313" key="2">
    <source>
        <dbReference type="Proteomes" id="UP000185669"/>
    </source>
</evidence>
<dbReference type="SUPFAM" id="SSF81301">
    <property type="entry name" value="Nucleotidyltransferase"/>
    <property type="match status" value="1"/>
</dbReference>
<evidence type="ECO:0008006" key="3">
    <source>
        <dbReference type="Google" id="ProtNLM"/>
    </source>
</evidence>
<organism evidence="1 2">
    <name type="scientific">Halanaerobium kushneri</name>
    <dbReference type="NCBI Taxonomy" id="56779"/>
    <lineage>
        <taxon>Bacteria</taxon>
        <taxon>Bacillati</taxon>
        <taxon>Bacillota</taxon>
        <taxon>Clostridia</taxon>
        <taxon>Halanaerobiales</taxon>
        <taxon>Halanaerobiaceae</taxon>
        <taxon>Halanaerobium</taxon>
    </lineage>
</organism>
<dbReference type="OrthoDB" id="383876at2"/>
<dbReference type="RefSeq" id="WP_076545683.1">
    <property type="nucleotide sequence ID" value="NZ_FTNC01000020.1"/>
</dbReference>
<dbReference type="Gene3D" id="3.30.460.10">
    <property type="entry name" value="Beta Polymerase, domain 2"/>
    <property type="match status" value="1"/>
</dbReference>
<dbReference type="Proteomes" id="UP000185669">
    <property type="component" value="Unassembled WGS sequence"/>
</dbReference>
<gene>
    <name evidence="1" type="ORF">SAMN05421834_12036</name>
</gene>
<proteinExistence type="predicted"/>
<dbReference type="AlphaFoldDB" id="A0A1N6ZZP0"/>
<accession>A0A1N6ZZP0</accession>
<protein>
    <recommendedName>
        <fullName evidence="3">Streptomycin adenylyltransferase</fullName>
    </recommendedName>
</protein>